<evidence type="ECO:0000313" key="1">
    <source>
        <dbReference type="EMBL" id="GFS60174.1"/>
    </source>
</evidence>
<name>A0A8X6IVN1_9ARAC</name>
<proteinExistence type="predicted"/>
<evidence type="ECO:0000313" key="2">
    <source>
        <dbReference type="Proteomes" id="UP000886998"/>
    </source>
</evidence>
<sequence>MDVENAPSEKRENSEVRSRVSTRVLAHAESWQRHPAAAARRWVFVTFLPPRHYAHSPPEGKVSLCTPAIGRVSGHVEIWQRQPPDRSRRWVFATKFPTEHYIFRTFVQVFRRIK</sequence>
<comment type="caution">
    <text evidence="1">The sequence shown here is derived from an EMBL/GenBank/DDBJ whole genome shotgun (WGS) entry which is preliminary data.</text>
</comment>
<accession>A0A8X6IVN1</accession>
<dbReference type="EMBL" id="BMAV01027553">
    <property type="protein sequence ID" value="GFS60174.1"/>
    <property type="molecule type" value="Genomic_DNA"/>
</dbReference>
<protein>
    <submittedName>
        <fullName evidence="1">Uncharacterized protein</fullName>
    </submittedName>
</protein>
<reference evidence="1" key="1">
    <citation type="submission" date="2020-08" db="EMBL/GenBank/DDBJ databases">
        <title>Multicomponent nature underlies the extraordinary mechanical properties of spider dragline silk.</title>
        <authorList>
            <person name="Kono N."/>
            <person name="Nakamura H."/>
            <person name="Mori M."/>
            <person name="Yoshida Y."/>
            <person name="Ohtoshi R."/>
            <person name="Malay A.D."/>
            <person name="Moran D.A.P."/>
            <person name="Tomita M."/>
            <person name="Numata K."/>
            <person name="Arakawa K."/>
        </authorList>
    </citation>
    <scope>NUCLEOTIDE SEQUENCE</scope>
</reference>
<organism evidence="1 2">
    <name type="scientific">Trichonephila inaurata madagascariensis</name>
    <dbReference type="NCBI Taxonomy" id="2747483"/>
    <lineage>
        <taxon>Eukaryota</taxon>
        <taxon>Metazoa</taxon>
        <taxon>Ecdysozoa</taxon>
        <taxon>Arthropoda</taxon>
        <taxon>Chelicerata</taxon>
        <taxon>Arachnida</taxon>
        <taxon>Araneae</taxon>
        <taxon>Araneomorphae</taxon>
        <taxon>Entelegynae</taxon>
        <taxon>Araneoidea</taxon>
        <taxon>Nephilidae</taxon>
        <taxon>Trichonephila</taxon>
        <taxon>Trichonephila inaurata</taxon>
    </lineage>
</organism>
<dbReference type="AlphaFoldDB" id="A0A8X6IVN1"/>
<keyword evidence="2" id="KW-1185">Reference proteome</keyword>
<dbReference type="Proteomes" id="UP000886998">
    <property type="component" value="Unassembled WGS sequence"/>
</dbReference>
<gene>
    <name evidence="1" type="ORF">TNIN_227381</name>
</gene>